<sequence>MTSSSLMWNKFTQSIQEPTPPLPNRPPSNPQSFTPSGPPTRMLSGVYNSGPAAARVTPRSSSLNLSLSNSSNVSLAGAAGPRQGTPLPGAIGSLGYRAAVASSRPSEGKDPLRKLGDILGTKSATNDKAVAQDPLAALSLGEDLDFGGLSIDDFLQQDTSVPQPASQDQQPVIEQTAQDCQKLSDEKEKDKFQDLHKSIKACDEVLRSVESYLSSFKTDLGRVSAEIETLQNRSLALNTKLDNRKDVEKLLTPILEDIALPPAVIQVIAESDVNENWVKSLQEADNKIKALDRRKTQNIKAVEDVKPELDKLTNRAIERLRDYFVTKIKSLRIPNTNAQIIQQNGFLRYKELFGFMARHHPQLADEIGQAYINTMRWYYISHFQRYQKALEKIKLHNIEKSDLLGLEDPGRRGPLLPGLKASVPSSVDAITLGRRFDLYKTQDAPLVQAQAAEDEKASHYIELPFRTYNFAIAENVASEFTFLTEFFAHKKFDQVSKMFHQIFDPTLNAGQGFTKSLIENSMDALGILLCVRLNQQSAFFLQRRRVPVLENYINGTNILLWPRFQVVMDMHSENLRKSAGTGRQSALASAANDMAKQSAAPHPLTQKFAQFMHSLLLLSSDAGDDEPSTNSLRRIRSDFEAFLTKLSASISDKPKRERFLFNNYSLTLTIISASSKPQFGDTEGKLANEQKTHFEALMKAFSPEQSR</sequence>
<keyword evidence="10" id="KW-1185">Reference proteome</keyword>
<dbReference type="OrthoDB" id="19482at2759"/>
<dbReference type="PANTHER" id="PTHR14190:SF7">
    <property type="entry name" value="VACUOLAR PROTEIN SORTING-ASSOCIATED PROTEIN 52 HOMOLOG"/>
    <property type="match status" value="1"/>
</dbReference>
<dbReference type="AlphaFoldDB" id="S8AKI9"/>
<dbReference type="GO" id="GO:0042147">
    <property type="term" value="P:retrograde transport, endosome to Golgi"/>
    <property type="evidence" value="ECO:0007669"/>
    <property type="project" value="TreeGrafter"/>
</dbReference>
<dbReference type="eggNOG" id="KOG1961">
    <property type="taxonomic scope" value="Eukaryota"/>
</dbReference>
<dbReference type="GO" id="GO:0005829">
    <property type="term" value="C:cytosol"/>
    <property type="evidence" value="ECO:0007669"/>
    <property type="project" value="GOC"/>
</dbReference>
<name>S8AKI9_DACHA</name>
<proteinExistence type="inferred from homology"/>
<gene>
    <name evidence="9" type="ORF">H072_2529</name>
</gene>
<dbReference type="Proteomes" id="UP000015100">
    <property type="component" value="Unassembled WGS sequence"/>
</dbReference>
<evidence type="ECO:0000259" key="7">
    <source>
        <dbReference type="Pfam" id="PF04129"/>
    </source>
</evidence>
<dbReference type="Pfam" id="PF04129">
    <property type="entry name" value="Vps52_CC"/>
    <property type="match status" value="1"/>
</dbReference>
<dbReference type="GO" id="GO:0000938">
    <property type="term" value="C:GARP complex"/>
    <property type="evidence" value="ECO:0007669"/>
    <property type="project" value="TreeGrafter"/>
</dbReference>
<dbReference type="PANTHER" id="PTHR14190">
    <property type="entry name" value="SUPPRESSOR OF ACTIN MUTATIONS 2/VACUOLAR PROTEIN SORTING 52"/>
    <property type="match status" value="1"/>
</dbReference>
<dbReference type="OMA" id="IHVVMVE"/>
<protein>
    <submittedName>
        <fullName evidence="9">Uncharacterized protein</fullName>
    </submittedName>
</protein>
<keyword evidence="3" id="KW-0813">Transport</keyword>
<dbReference type="HOGENOM" id="CLU_010797_1_0_1"/>
<dbReference type="GO" id="GO:0032456">
    <property type="term" value="P:endocytic recycling"/>
    <property type="evidence" value="ECO:0007669"/>
    <property type="project" value="TreeGrafter"/>
</dbReference>
<dbReference type="InterPro" id="IPR048319">
    <property type="entry name" value="Vps52_CC"/>
</dbReference>
<feature type="region of interest" description="Disordered" evidence="6">
    <location>
        <begin position="1"/>
        <end position="86"/>
    </location>
</feature>
<evidence type="ECO:0000256" key="5">
    <source>
        <dbReference type="ARBA" id="ARBA00023034"/>
    </source>
</evidence>
<evidence type="ECO:0000313" key="9">
    <source>
        <dbReference type="EMBL" id="EPS43465.1"/>
    </source>
</evidence>
<evidence type="ECO:0000256" key="2">
    <source>
        <dbReference type="ARBA" id="ARBA00008180"/>
    </source>
</evidence>
<comment type="caution">
    <text evidence="9">The sequence shown here is derived from an EMBL/GenBank/DDBJ whole genome shotgun (WGS) entry which is preliminary data.</text>
</comment>
<comment type="subcellular location">
    <subcellularLocation>
        <location evidence="1">Golgi apparatus</location>
        <location evidence="1">trans-Golgi network</location>
    </subcellularLocation>
</comment>
<keyword evidence="5" id="KW-0333">Golgi apparatus</keyword>
<feature type="compositionally biased region" description="Low complexity" evidence="6">
    <location>
        <begin position="60"/>
        <end position="75"/>
    </location>
</feature>
<dbReference type="InterPro" id="IPR007258">
    <property type="entry name" value="Vps52"/>
</dbReference>
<keyword evidence="4" id="KW-0653">Protein transport</keyword>
<evidence type="ECO:0000259" key="8">
    <source>
        <dbReference type="Pfam" id="PF20655"/>
    </source>
</evidence>
<dbReference type="GO" id="GO:0019905">
    <property type="term" value="F:syntaxin binding"/>
    <property type="evidence" value="ECO:0007669"/>
    <property type="project" value="TreeGrafter"/>
</dbReference>
<dbReference type="EMBL" id="AQGS01000075">
    <property type="protein sequence ID" value="EPS43465.1"/>
    <property type="molecule type" value="Genomic_DNA"/>
</dbReference>
<dbReference type="GO" id="GO:0015031">
    <property type="term" value="P:protein transport"/>
    <property type="evidence" value="ECO:0007669"/>
    <property type="project" value="UniProtKB-KW"/>
</dbReference>
<dbReference type="GO" id="GO:0006896">
    <property type="term" value="P:Golgi to vacuole transport"/>
    <property type="evidence" value="ECO:0007669"/>
    <property type="project" value="TreeGrafter"/>
</dbReference>
<evidence type="ECO:0000313" key="10">
    <source>
        <dbReference type="Proteomes" id="UP000015100"/>
    </source>
</evidence>
<dbReference type="STRING" id="1284197.S8AKI9"/>
<organism evidence="9 10">
    <name type="scientific">Dactylellina haptotyla (strain CBS 200.50)</name>
    <name type="common">Nematode-trapping fungus</name>
    <name type="synonym">Monacrosporium haptotylum</name>
    <dbReference type="NCBI Taxonomy" id="1284197"/>
    <lineage>
        <taxon>Eukaryota</taxon>
        <taxon>Fungi</taxon>
        <taxon>Dikarya</taxon>
        <taxon>Ascomycota</taxon>
        <taxon>Pezizomycotina</taxon>
        <taxon>Orbiliomycetes</taxon>
        <taxon>Orbiliales</taxon>
        <taxon>Orbiliaceae</taxon>
        <taxon>Dactylellina</taxon>
    </lineage>
</organism>
<feature type="domain" description="Vps52 coiled-coil" evidence="7">
    <location>
        <begin position="187"/>
        <end position="356"/>
    </location>
</feature>
<dbReference type="Pfam" id="PF20655">
    <property type="entry name" value="Vps52_C"/>
    <property type="match status" value="1"/>
</dbReference>
<evidence type="ECO:0000256" key="6">
    <source>
        <dbReference type="SAM" id="MobiDB-lite"/>
    </source>
</evidence>
<comment type="similarity">
    <text evidence="2">Belongs to the VPS52 family.</text>
</comment>
<feature type="domain" description="Vps52 C-terminal" evidence="8">
    <location>
        <begin position="373"/>
        <end position="675"/>
    </location>
</feature>
<accession>S8AKI9</accession>
<feature type="compositionally biased region" description="Pro residues" evidence="6">
    <location>
        <begin position="18"/>
        <end position="29"/>
    </location>
</feature>
<reference evidence="10" key="2">
    <citation type="submission" date="2013-04" db="EMBL/GenBank/DDBJ databases">
        <title>Genomic mechanisms accounting for the adaptation to parasitism in nematode-trapping fungi.</title>
        <authorList>
            <person name="Ahren D.G."/>
        </authorList>
    </citation>
    <scope>NUCLEOTIDE SEQUENCE [LARGE SCALE GENOMIC DNA]</scope>
    <source>
        <strain evidence="10">CBS 200.50</strain>
    </source>
</reference>
<evidence type="ECO:0000256" key="4">
    <source>
        <dbReference type="ARBA" id="ARBA00022927"/>
    </source>
</evidence>
<evidence type="ECO:0000256" key="1">
    <source>
        <dbReference type="ARBA" id="ARBA00004601"/>
    </source>
</evidence>
<reference evidence="9 10" key="1">
    <citation type="journal article" date="2013" name="PLoS Genet.">
        <title>Genomic mechanisms accounting for the adaptation to parasitism in nematode-trapping fungi.</title>
        <authorList>
            <person name="Meerupati T."/>
            <person name="Andersson K.M."/>
            <person name="Friman E."/>
            <person name="Kumar D."/>
            <person name="Tunlid A."/>
            <person name="Ahren D."/>
        </authorList>
    </citation>
    <scope>NUCLEOTIDE SEQUENCE [LARGE SCALE GENOMIC DNA]</scope>
    <source>
        <strain evidence="9 10">CBS 200.50</strain>
    </source>
</reference>
<feature type="compositionally biased region" description="Polar residues" evidence="6">
    <location>
        <begin position="1"/>
        <end position="17"/>
    </location>
</feature>
<dbReference type="InterPro" id="IPR048361">
    <property type="entry name" value="Vps52_C"/>
</dbReference>
<evidence type="ECO:0000256" key="3">
    <source>
        <dbReference type="ARBA" id="ARBA00022448"/>
    </source>
</evidence>